<evidence type="ECO:0000256" key="7">
    <source>
        <dbReference type="ARBA" id="ARBA00023237"/>
    </source>
</evidence>
<dbReference type="InterPro" id="IPR037066">
    <property type="entry name" value="Plug_dom_sf"/>
</dbReference>
<feature type="region of interest" description="Disordered" evidence="10">
    <location>
        <begin position="209"/>
        <end position="236"/>
    </location>
</feature>
<dbReference type="PANTHER" id="PTHR30069:SF29">
    <property type="entry name" value="HEMOGLOBIN AND HEMOGLOBIN-HAPTOGLOBIN-BINDING PROTEIN 1-RELATED"/>
    <property type="match status" value="1"/>
</dbReference>
<comment type="caution">
    <text evidence="13">The sequence shown here is derived from an EMBL/GenBank/DDBJ whole genome shotgun (WGS) entry which is preliminary data.</text>
</comment>
<evidence type="ECO:0000313" key="13">
    <source>
        <dbReference type="EMBL" id="TDQ36535.1"/>
    </source>
</evidence>
<dbReference type="GO" id="GO:0044718">
    <property type="term" value="P:siderophore transmembrane transport"/>
    <property type="evidence" value="ECO:0007669"/>
    <property type="project" value="TreeGrafter"/>
</dbReference>
<evidence type="ECO:0000256" key="9">
    <source>
        <dbReference type="PROSITE-ProRule" id="PRU10143"/>
    </source>
</evidence>
<keyword evidence="14" id="KW-1185">Reference proteome</keyword>
<dbReference type="SUPFAM" id="SSF56935">
    <property type="entry name" value="Porins"/>
    <property type="match status" value="1"/>
</dbReference>
<keyword evidence="2 8" id="KW-0813">Transport</keyword>
<keyword evidence="13" id="KW-0675">Receptor</keyword>
<feature type="short sequence motif" description="TonB box" evidence="9">
    <location>
        <begin position="41"/>
        <end position="47"/>
    </location>
</feature>
<keyword evidence="4 8" id="KW-0812">Transmembrane</keyword>
<evidence type="ECO:0000313" key="14">
    <source>
        <dbReference type="Proteomes" id="UP000294575"/>
    </source>
</evidence>
<dbReference type="OrthoDB" id="9764669at2"/>
<dbReference type="AlphaFoldDB" id="A0A4R6TXE2"/>
<keyword evidence="9" id="KW-0798">TonB box</keyword>
<keyword evidence="6 8" id="KW-0472">Membrane</keyword>
<evidence type="ECO:0000256" key="5">
    <source>
        <dbReference type="ARBA" id="ARBA00022729"/>
    </source>
</evidence>
<dbReference type="InterPro" id="IPR010916">
    <property type="entry name" value="TonB_box_CS"/>
</dbReference>
<evidence type="ECO:0000256" key="11">
    <source>
        <dbReference type="SAM" id="SignalP"/>
    </source>
</evidence>
<dbReference type="InterPro" id="IPR036942">
    <property type="entry name" value="Beta-barrel_TonB_sf"/>
</dbReference>
<dbReference type="Pfam" id="PF07715">
    <property type="entry name" value="Plug"/>
    <property type="match status" value="1"/>
</dbReference>
<dbReference type="InterPro" id="IPR012910">
    <property type="entry name" value="Plug_dom"/>
</dbReference>
<dbReference type="InterPro" id="IPR039426">
    <property type="entry name" value="TonB-dep_rcpt-like"/>
</dbReference>
<dbReference type="Gene3D" id="2.40.170.20">
    <property type="entry name" value="TonB-dependent receptor, beta-barrel domain"/>
    <property type="match status" value="1"/>
</dbReference>
<comment type="similarity">
    <text evidence="8">Belongs to the TonB-dependent receptor family.</text>
</comment>
<evidence type="ECO:0000259" key="12">
    <source>
        <dbReference type="Pfam" id="PF07715"/>
    </source>
</evidence>
<evidence type="ECO:0000256" key="2">
    <source>
        <dbReference type="ARBA" id="ARBA00022448"/>
    </source>
</evidence>
<accession>A0A4R6TXE2</accession>
<evidence type="ECO:0000256" key="4">
    <source>
        <dbReference type="ARBA" id="ARBA00022692"/>
    </source>
</evidence>
<dbReference type="RefSeq" id="WP_101496075.1">
    <property type="nucleotide sequence ID" value="NZ_LNJZ01000003.1"/>
</dbReference>
<dbReference type="Gene3D" id="2.170.130.10">
    <property type="entry name" value="TonB-dependent receptor, plug domain"/>
    <property type="match status" value="1"/>
</dbReference>
<dbReference type="PANTHER" id="PTHR30069">
    <property type="entry name" value="TONB-DEPENDENT OUTER MEMBRANE RECEPTOR"/>
    <property type="match status" value="1"/>
</dbReference>
<feature type="chain" id="PRO_5020970061" evidence="11">
    <location>
        <begin position="33"/>
        <end position="402"/>
    </location>
</feature>
<dbReference type="GO" id="GO:0015344">
    <property type="term" value="F:siderophore uptake transmembrane transporter activity"/>
    <property type="evidence" value="ECO:0007669"/>
    <property type="project" value="TreeGrafter"/>
</dbReference>
<evidence type="ECO:0000256" key="10">
    <source>
        <dbReference type="SAM" id="MobiDB-lite"/>
    </source>
</evidence>
<keyword evidence="7 8" id="KW-0998">Cell outer membrane</keyword>
<comment type="subcellular location">
    <subcellularLocation>
        <location evidence="1 8">Cell outer membrane</location>
        <topology evidence="1 8">Multi-pass membrane protein</topology>
    </subcellularLocation>
</comment>
<reference evidence="13 14" key="1">
    <citation type="submission" date="2019-03" db="EMBL/GenBank/DDBJ databases">
        <title>Genomic Encyclopedia of Type Strains, Phase IV (KMG-IV): sequencing the most valuable type-strain genomes for metagenomic binning, comparative biology and taxonomic classification.</title>
        <authorList>
            <person name="Goeker M."/>
        </authorList>
    </citation>
    <scope>NUCLEOTIDE SEQUENCE [LARGE SCALE GENOMIC DNA]</scope>
    <source>
        <strain evidence="13 14">DSM 28679</strain>
    </source>
</reference>
<evidence type="ECO:0000256" key="1">
    <source>
        <dbReference type="ARBA" id="ARBA00004571"/>
    </source>
</evidence>
<proteinExistence type="inferred from homology"/>
<dbReference type="PROSITE" id="PS52016">
    <property type="entry name" value="TONB_DEPENDENT_REC_3"/>
    <property type="match status" value="1"/>
</dbReference>
<dbReference type="GO" id="GO:0009279">
    <property type="term" value="C:cell outer membrane"/>
    <property type="evidence" value="ECO:0007669"/>
    <property type="project" value="UniProtKB-SubCell"/>
</dbReference>
<keyword evidence="3 8" id="KW-1134">Transmembrane beta strand</keyword>
<evidence type="ECO:0000256" key="8">
    <source>
        <dbReference type="PROSITE-ProRule" id="PRU01360"/>
    </source>
</evidence>
<sequence>MTLNFHELLPMNRTRLAVVIAAAITPLMAAHAQEKTTLLDTMTVVGTRTETTVRDNPASVSVVEREQIEKRGADSVAELLRDVPGVSVVDTAVAGMKRIRIRGEQSNRVVILVDGQEMTDHSSFGAPFLIDPSNIERIEVVRGPASVMHGAKAIGGVINVITKKGATDPVVVELGAGYFSGSKGKQASAAVSGTLDRFDYRLAVSGDDHKDRRVAKGRHSPDSTKLPNSGSENKDASLHLGMKLGERENHYLSFKANEHRLKADGWEDNFSLVKGLPAAGIVNSVSAGHIDVTQFNANLPKRDLKKAGLYYEGTDLSPLVRKVSADVFYQKVDREFDNFIRLEGDDVVYELFGSPLPPSQIALSMASSSKDTTKTFGGSTQIDLALHEDHYTVAGLQYYLGN</sequence>
<organism evidence="13 14">
    <name type="scientific">Thiopseudomonas denitrificans</name>
    <dbReference type="NCBI Taxonomy" id="1501432"/>
    <lineage>
        <taxon>Bacteria</taxon>
        <taxon>Pseudomonadati</taxon>
        <taxon>Pseudomonadota</taxon>
        <taxon>Gammaproteobacteria</taxon>
        <taxon>Pseudomonadales</taxon>
        <taxon>Pseudomonadaceae</taxon>
        <taxon>Thiopseudomonas</taxon>
    </lineage>
</organism>
<feature type="signal peptide" evidence="11">
    <location>
        <begin position="1"/>
        <end position="32"/>
    </location>
</feature>
<name>A0A4R6TXE2_9GAMM</name>
<feature type="domain" description="TonB-dependent receptor plug" evidence="12">
    <location>
        <begin position="53"/>
        <end position="157"/>
    </location>
</feature>
<evidence type="ECO:0000256" key="6">
    <source>
        <dbReference type="ARBA" id="ARBA00023136"/>
    </source>
</evidence>
<dbReference type="PROSITE" id="PS00430">
    <property type="entry name" value="TONB_DEPENDENT_REC_1"/>
    <property type="match status" value="1"/>
</dbReference>
<evidence type="ECO:0000256" key="3">
    <source>
        <dbReference type="ARBA" id="ARBA00022452"/>
    </source>
</evidence>
<dbReference type="EMBL" id="SNYK01000012">
    <property type="protein sequence ID" value="TDQ36535.1"/>
    <property type="molecule type" value="Genomic_DNA"/>
</dbReference>
<protein>
    <submittedName>
        <fullName evidence="13">TonB-dependent receptor-like protein</fullName>
    </submittedName>
</protein>
<gene>
    <name evidence="13" type="ORF">DFQ45_11282</name>
</gene>
<dbReference type="Proteomes" id="UP000294575">
    <property type="component" value="Unassembled WGS sequence"/>
</dbReference>
<keyword evidence="5 11" id="KW-0732">Signal</keyword>